<evidence type="ECO:0000313" key="3">
    <source>
        <dbReference type="Proteomes" id="UP000283090"/>
    </source>
</evidence>
<comment type="caution">
    <text evidence="2">The sequence shown here is derived from an EMBL/GenBank/DDBJ whole genome shotgun (WGS) entry which is preliminary data.</text>
</comment>
<keyword evidence="3" id="KW-1185">Reference proteome</keyword>
<dbReference type="PANTHER" id="PTHR19959:SF119">
    <property type="entry name" value="FUNGAL LIPASE-LIKE DOMAIN-CONTAINING PROTEIN"/>
    <property type="match status" value="1"/>
</dbReference>
<sequence>MGERVINSTDLYFFYKRTGVTGALDFAITLEEESLGNMAEGDLAVPSHLNNLSVYYGSRFERLGKLEDLEKAIQAAEQAIAATSKDSPNRAACLNSLSNGYSSRFDRLGKLEDLEKAIQAAEQAIAATSKDSPNRAACLNNLSNEYSSRFDRLGKLEDLEKAIQAAEQAVAATPEDSPDIAGRLNNLSNRYSSKFDRFGKLEDLEKAIQAAEQAVAATPEDSPDITSRLNNLSNQYSSKFNRLGKLEDLEKAIQAAEQAVAATPKDNPDIAGRLNNLSNGYSSKFDRLGKLEDLEKAIQAAEQTVAATPEDSPDIAGCLNNLSMHYSSRFNRLGKLEDLEKAIQAAEQAVAATPEDSPNIAGCLNNLSIHYSSRFNRLGKLEDLEKAIQAAEQAVAATPEDSPDIAGRLNNLSIHYSSRFERLGKLEDLEKAIQAAEQAVAATPEDSPDIAGCLNNLSIHYSSRFNRLGKLEDLEKAIQAAEQAVAATPEDSPDIAGCLNNLSNRYSSRFDRLGKLEDLEKAITHVKNAFAVSHVSPLSRIRRGKRLSQLYYHHNDLIGAADAAAHATSLLPRISPRYLPRRDHEYILSQANGLSSFACSLALRAGKPAAEAFELIEIGRAVMASFAIDLQTDVLNIREHNPCLYKRYESLRYRFSAVPSDETFIFSGNKPPKSDREERFHIERELTEVEDQIRRIPEFARFQLPPDVEDLKRMANEGPLVAFNVTDIRSDALIITSAGVRALPLENLDLSEAERMITGIGKITNRHPLKLAENNKQMKAFLRWLWLVAVKPVLGELGFLGRTPLRDSELPRIWWITNGIMGSAPLHAAGLHGDSDGGNDTEIAMDFVVSSYISTAKALKFARNKLQQSGIEVKEEALLISAHDEDFDFESEVQAIAGVIGRHYRTVSLKDGSKEEVLRHIERSSIIHFSCHGISVNFEPSSEPPKSPSDSYLLLRGSQETPNERLDEKLTVDDLTKVRHPRAQLAFLSACSTAKISAEQLKDEMVHIANAFQLAGYPHVVGTLWEAEDESAAIVSKAFYESLFEGEPRNIHRSVATALHQATRKLMRDSWFGEDYLAWAPFVHIGA</sequence>
<dbReference type="EMBL" id="SAEB01000001">
    <property type="protein sequence ID" value="RVD89400.1"/>
    <property type="molecule type" value="Genomic_DNA"/>
</dbReference>
<dbReference type="AlphaFoldDB" id="A0A437AF94"/>
<organism evidence="2 3">
    <name type="scientific">Arthrobotrys flagrans</name>
    <name type="common">Nematode-trapping fungus</name>
    <name type="synonym">Trichothecium flagrans</name>
    <dbReference type="NCBI Taxonomy" id="97331"/>
    <lineage>
        <taxon>Eukaryota</taxon>
        <taxon>Fungi</taxon>
        <taxon>Dikarya</taxon>
        <taxon>Ascomycota</taxon>
        <taxon>Pezizomycotina</taxon>
        <taxon>Orbiliomycetes</taxon>
        <taxon>Orbiliales</taxon>
        <taxon>Orbiliaceae</taxon>
        <taxon>Arthrobotrys</taxon>
    </lineage>
</organism>
<feature type="domain" description="CHAT" evidence="1">
    <location>
        <begin position="780"/>
        <end position="1087"/>
    </location>
</feature>
<dbReference type="InterPro" id="IPR024983">
    <property type="entry name" value="CHAT_dom"/>
</dbReference>
<dbReference type="SUPFAM" id="SSF81901">
    <property type="entry name" value="HCP-like"/>
    <property type="match status" value="1"/>
</dbReference>
<dbReference type="Gene3D" id="1.25.40.10">
    <property type="entry name" value="Tetratricopeptide repeat domain"/>
    <property type="match status" value="4"/>
</dbReference>
<evidence type="ECO:0000313" key="2">
    <source>
        <dbReference type="EMBL" id="RVD89400.1"/>
    </source>
</evidence>
<accession>A0A437AF94</accession>
<reference evidence="2 3" key="1">
    <citation type="submission" date="2019-01" db="EMBL/GenBank/DDBJ databases">
        <title>Intercellular communication is required for trap formation in the nematode-trapping fungus Duddingtonia flagrans.</title>
        <authorList>
            <person name="Youssar L."/>
            <person name="Wernet V."/>
            <person name="Hensel N."/>
            <person name="Hildebrandt H.-G."/>
            <person name="Fischer R."/>
        </authorList>
    </citation>
    <scope>NUCLEOTIDE SEQUENCE [LARGE SCALE GENOMIC DNA]</scope>
    <source>
        <strain evidence="2 3">CBS H-5679</strain>
    </source>
</reference>
<evidence type="ECO:0000259" key="1">
    <source>
        <dbReference type="Pfam" id="PF12770"/>
    </source>
</evidence>
<dbReference type="Pfam" id="PF12770">
    <property type="entry name" value="CHAT"/>
    <property type="match status" value="1"/>
</dbReference>
<dbReference type="Proteomes" id="UP000283090">
    <property type="component" value="Unassembled WGS sequence"/>
</dbReference>
<dbReference type="RefSeq" id="XP_067494944.1">
    <property type="nucleotide sequence ID" value="XM_067633149.1"/>
</dbReference>
<dbReference type="PANTHER" id="PTHR19959">
    <property type="entry name" value="KINESIN LIGHT CHAIN"/>
    <property type="match status" value="1"/>
</dbReference>
<proteinExistence type="predicted"/>
<dbReference type="OrthoDB" id="9991317at2759"/>
<dbReference type="GeneID" id="93582722"/>
<dbReference type="SUPFAM" id="SSF48452">
    <property type="entry name" value="TPR-like"/>
    <property type="match status" value="1"/>
</dbReference>
<dbReference type="InterPro" id="IPR011990">
    <property type="entry name" value="TPR-like_helical_dom_sf"/>
</dbReference>
<gene>
    <name evidence="2" type="ORF">DFL_000411</name>
</gene>
<name>A0A437AF94_ARTFL</name>
<dbReference type="Pfam" id="PF13374">
    <property type="entry name" value="TPR_10"/>
    <property type="match status" value="6"/>
</dbReference>
<protein>
    <recommendedName>
        <fullName evidence="1">CHAT domain-containing protein</fullName>
    </recommendedName>
</protein>
<dbReference type="VEuPathDB" id="FungiDB:DFL_000411"/>
<dbReference type="STRING" id="97331.A0A437AF94"/>